<dbReference type="AlphaFoldDB" id="A0AAD7QSW4"/>
<organism evidence="2 3">
    <name type="scientific">Lipomyces tetrasporus</name>
    <dbReference type="NCBI Taxonomy" id="54092"/>
    <lineage>
        <taxon>Eukaryota</taxon>
        <taxon>Fungi</taxon>
        <taxon>Dikarya</taxon>
        <taxon>Ascomycota</taxon>
        <taxon>Saccharomycotina</taxon>
        <taxon>Lipomycetes</taxon>
        <taxon>Lipomycetales</taxon>
        <taxon>Lipomycetaceae</taxon>
        <taxon>Lipomyces</taxon>
    </lineage>
</organism>
<dbReference type="EMBL" id="JARPMG010000004">
    <property type="protein sequence ID" value="KAJ8100917.1"/>
    <property type="molecule type" value="Genomic_DNA"/>
</dbReference>
<accession>A0AAD7QSW4</accession>
<name>A0AAD7QSW4_9ASCO</name>
<dbReference type="Proteomes" id="UP001217417">
    <property type="component" value="Unassembled WGS sequence"/>
</dbReference>
<protein>
    <recommendedName>
        <fullName evidence="1">Transposase putative helix-turn-helix domain-containing protein</fullName>
    </recommendedName>
</protein>
<comment type="caution">
    <text evidence="2">The sequence shown here is derived from an EMBL/GenBank/DDBJ whole genome shotgun (WGS) entry which is preliminary data.</text>
</comment>
<gene>
    <name evidence="2" type="ORF">POJ06DRAFT_267085</name>
</gene>
<evidence type="ECO:0000259" key="1">
    <source>
        <dbReference type="Pfam" id="PF12323"/>
    </source>
</evidence>
<evidence type="ECO:0000313" key="2">
    <source>
        <dbReference type="EMBL" id="KAJ8100917.1"/>
    </source>
</evidence>
<dbReference type="GeneID" id="80884375"/>
<keyword evidence="3" id="KW-1185">Reference proteome</keyword>
<dbReference type="RefSeq" id="XP_056044367.1">
    <property type="nucleotide sequence ID" value="XM_056189209.1"/>
</dbReference>
<sequence>MSLANLEQRFSASQQLWLPSSFCNAEKRDSEQIALDWATCLRLSSGAKVHDDQMTDKKKPRMGEKARALEEKELLAKWIGTARWTYNECLRAIKEEGVPKFKKALRARAINKEAAEMLNKPWLEETPYDIRDAPTDDLLKAFEGRSS</sequence>
<dbReference type="InterPro" id="IPR021027">
    <property type="entry name" value="Transposase_put_HTH"/>
</dbReference>
<evidence type="ECO:0000313" key="3">
    <source>
        <dbReference type="Proteomes" id="UP001217417"/>
    </source>
</evidence>
<feature type="domain" description="Transposase putative helix-turn-helix" evidence="1">
    <location>
        <begin position="72"/>
        <end position="95"/>
    </location>
</feature>
<reference evidence="2" key="1">
    <citation type="submission" date="2023-03" db="EMBL/GenBank/DDBJ databases">
        <title>Near-Complete genome sequence of Lipomyces tetrasporous NRRL Y-64009, an oleaginous yeast capable of growing on lignocellulosic hydrolysates.</title>
        <authorList>
            <consortium name="Lawrence Berkeley National Laboratory"/>
            <person name="Jagtap S.S."/>
            <person name="Liu J.-J."/>
            <person name="Walukiewicz H.E."/>
            <person name="Pangilinan J."/>
            <person name="Lipzen A."/>
            <person name="Ahrendt S."/>
            <person name="Koriabine M."/>
            <person name="Cobaugh K."/>
            <person name="Salamov A."/>
            <person name="Yoshinaga Y."/>
            <person name="Ng V."/>
            <person name="Daum C."/>
            <person name="Grigoriev I.V."/>
            <person name="Slininger P.J."/>
            <person name="Dien B.S."/>
            <person name="Jin Y.-S."/>
            <person name="Rao C.V."/>
        </authorList>
    </citation>
    <scope>NUCLEOTIDE SEQUENCE</scope>
    <source>
        <strain evidence="2">NRRL Y-64009</strain>
    </source>
</reference>
<proteinExistence type="predicted"/>
<dbReference type="Pfam" id="PF12323">
    <property type="entry name" value="HTH_OrfB_IS605"/>
    <property type="match status" value="1"/>
</dbReference>